<feature type="domain" description="Heterokaryon incompatibility" evidence="1">
    <location>
        <begin position="196"/>
        <end position="356"/>
    </location>
</feature>
<reference evidence="2 3" key="1">
    <citation type="submission" date="2023-01" db="EMBL/GenBank/DDBJ databases">
        <title>Analysis of 21 Apiospora genomes using comparative genomics revels a genus with tremendous synthesis potential of carbohydrate active enzymes and secondary metabolites.</title>
        <authorList>
            <person name="Sorensen T."/>
        </authorList>
    </citation>
    <scope>NUCLEOTIDE SEQUENCE [LARGE SCALE GENOMIC DNA]</scope>
    <source>
        <strain evidence="2 3">CBS 20057</strain>
    </source>
</reference>
<dbReference type="EMBL" id="JAQQWI010000010">
    <property type="protein sequence ID" value="KAK8018114.1"/>
    <property type="molecule type" value="Genomic_DNA"/>
</dbReference>
<dbReference type="Proteomes" id="UP001396898">
    <property type="component" value="Unassembled WGS sequence"/>
</dbReference>
<dbReference type="InterPro" id="IPR010730">
    <property type="entry name" value="HET"/>
</dbReference>
<keyword evidence="3" id="KW-1185">Reference proteome</keyword>
<protein>
    <recommendedName>
        <fullName evidence="1">Heterokaryon incompatibility domain-containing protein</fullName>
    </recommendedName>
</protein>
<gene>
    <name evidence="2" type="ORF">PG991_007304</name>
</gene>
<evidence type="ECO:0000313" key="2">
    <source>
        <dbReference type="EMBL" id="KAK8018114.1"/>
    </source>
</evidence>
<sequence length="653" mass="73623">MGWAGAETPQRTLSTLVPWNRRVQYPGLPELLDSGCPACEMFGHGIRWHMSQPQPGRVADIATWNGELFLEAVSVKMDTEVNFQLSAYENGPYQLHLIVLYGEDRYCILTVPFHIYGSPSSHMASKRIRGRVPSIDSLSPSNTRAMRAYLEDCSNNHAMCQSKQDKELPSRLIDVDTGCTGVKLVKTDDLPGETSYATLSHVWGNPRSTPPFLVTTWKTVSPMMELIPYETLPQTFQDAVAVTRALGLRYVWIDSLCIVQDSPEDWLHEAPRMAKIYSNSYVTIVATSATSAHDGFLNRPVPEYQPARIPYCIPGEGSVETGFCYMQIKYSSFFYHQPTMELEGASWNTRGWTFQERILSRRLIHFTRSLIFIECWSGDWSEDNRVPGDLLINRMPWLGGGTSSGKSSEDPGEVLCSWYSILETYTHRFLTMEQDKLVALAGVIRRISEITGFTNIAGLWKEDFAEGLLWCMPSHELRRRKLKRPQGPSWSWASWDGPIFCRVTFHPLGVERKTECFEILQIGPVQSPFIPDSGHLRVRGVLVRVNRGLLSPKTCQLSLDIEHEGQGPPHADTVREVFDEEMVAFPVLHYATEDKGTYELLLLSPVPGREMQFRRIGLLTARDEDAGSGPPETFLGGRLAFPATSNSVEFTII</sequence>
<name>A0ABR1RT24_9PEZI</name>
<dbReference type="PANTHER" id="PTHR33112">
    <property type="entry name" value="DOMAIN PROTEIN, PUTATIVE-RELATED"/>
    <property type="match status" value="1"/>
</dbReference>
<organism evidence="2 3">
    <name type="scientific">Apiospora marii</name>
    <dbReference type="NCBI Taxonomy" id="335849"/>
    <lineage>
        <taxon>Eukaryota</taxon>
        <taxon>Fungi</taxon>
        <taxon>Dikarya</taxon>
        <taxon>Ascomycota</taxon>
        <taxon>Pezizomycotina</taxon>
        <taxon>Sordariomycetes</taxon>
        <taxon>Xylariomycetidae</taxon>
        <taxon>Amphisphaeriales</taxon>
        <taxon>Apiosporaceae</taxon>
        <taxon>Apiospora</taxon>
    </lineage>
</organism>
<dbReference type="Pfam" id="PF06985">
    <property type="entry name" value="HET"/>
    <property type="match status" value="1"/>
</dbReference>
<comment type="caution">
    <text evidence="2">The sequence shown here is derived from an EMBL/GenBank/DDBJ whole genome shotgun (WGS) entry which is preliminary data.</text>
</comment>
<evidence type="ECO:0000313" key="3">
    <source>
        <dbReference type="Proteomes" id="UP001396898"/>
    </source>
</evidence>
<proteinExistence type="predicted"/>
<evidence type="ECO:0000259" key="1">
    <source>
        <dbReference type="Pfam" id="PF06985"/>
    </source>
</evidence>
<accession>A0ABR1RT24</accession>
<dbReference type="PANTHER" id="PTHR33112:SF10">
    <property type="entry name" value="TOL"/>
    <property type="match status" value="1"/>
</dbReference>